<evidence type="ECO:0000259" key="9">
    <source>
        <dbReference type="Pfam" id="PF07282"/>
    </source>
</evidence>
<dbReference type="KEGG" id="xba:C7S18_23475"/>
<feature type="region of interest" description="Disordered" evidence="7">
    <location>
        <begin position="406"/>
        <end position="474"/>
    </location>
</feature>
<comment type="similarity">
    <text evidence="1">In the C-terminal section; belongs to the transposase 35 family.</text>
</comment>
<dbReference type="GO" id="GO:0003677">
    <property type="term" value="F:DNA binding"/>
    <property type="evidence" value="ECO:0007669"/>
    <property type="project" value="UniProtKB-KW"/>
</dbReference>
<keyword evidence="6" id="KW-0233">DNA recombination</keyword>
<dbReference type="PANTHER" id="PTHR36172:SF1">
    <property type="entry name" value="RESOLVASE-RELATED"/>
    <property type="match status" value="1"/>
</dbReference>
<evidence type="ECO:0000256" key="7">
    <source>
        <dbReference type="SAM" id="MobiDB-lite"/>
    </source>
</evidence>
<dbReference type="InterPro" id="IPR051491">
    <property type="entry name" value="Recombinase/Transposase-rel"/>
</dbReference>
<evidence type="ECO:0000259" key="8">
    <source>
        <dbReference type="Pfam" id="PF01385"/>
    </source>
</evidence>
<dbReference type="GO" id="GO:0032196">
    <property type="term" value="P:transposition"/>
    <property type="evidence" value="ECO:0007669"/>
    <property type="project" value="UniProtKB-KW"/>
</dbReference>
<feature type="compositionally biased region" description="Basic residues" evidence="7">
    <location>
        <begin position="453"/>
        <end position="465"/>
    </location>
</feature>
<evidence type="ECO:0000256" key="2">
    <source>
        <dbReference type="ARBA" id="ARBA00022578"/>
    </source>
</evidence>
<evidence type="ECO:0000313" key="12">
    <source>
        <dbReference type="Proteomes" id="UP000241074"/>
    </source>
</evidence>
<dbReference type="GO" id="GO:0006310">
    <property type="term" value="P:DNA recombination"/>
    <property type="evidence" value="ECO:0007669"/>
    <property type="project" value="UniProtKB-KW"/>
</dbReference>
<sequence length="474" mass="52778">MTDTSSTLSRAYRMRAYPTPEQARLLAQLAGATRHVWNWSLAKRTSAYRERGERLNWVSLSREFTEYRRDPERPWLAALPRDPFNQVLRDQERAFANFFAKRAAYPRFKRRGGNASVRFTLDQRRRQVRDTGGRWATVDLPGLGSLKLRRTEALNGRLRSIALSRDSAGRWHGAVTADGIARPVVHAPAVGAVGLDAGLRDLLVIADGHVTRRVPAPKALASKQARLRRYQRRQSRQIETQMRAQGLDPTKPCPKGVRLGCSNRRRKTQRQIGRLHAQVADLRRDALHQASAAVVREAQVIGIEDLAVKAMSRGMGRKAFRRSVADAALGELRRQLTYKAGWHGRKLIAVNRFYASSKTCGACGAIHAALKLKDRRWVCPACGMEHDRDENAAKNIRTEALRLIAASSPATPRSGESDARGEAAAALGRTSPDGLPTSRKREPTDENLGARAARPKRLSRPRKTRTDRVAVGSG</sequence>
<dbReference type="AlphaFoldDB" id="A0A2P1PZI8"/>
<dbReference type="Pfam" id="PF01385">
    <property type="entry name" value="OrfB_IS605"/>
    <property type="match status" value="1"/>
</dbReference>
<dbReference type="EMBL" id="CP027861">
    <property type="protein sequence ID" value="AVQ00260.1"/>
    <property type="molecule type" value="Genomic_DNA"/>
</dbReference>
<evidence type="ECO:0000256" key="1">
    <source>
        <dbReference type="ARBA" id="ARBA00008761"/>
    </source>
</evidence>
<evidence type="ECO:0000256" key="5">
    <source>
        <dbReference type="ARBA" id="ARBA00023125"/>
    </source>
</evidence>
<keyword evidence="11" id="KW-0614">Plasmid</keyword>
<feature type="domain" description="Transposase putative helix-turn-helix" evidence="10">
    <location>
        <begin position="9"/>
        <end position="52"/>
    </location>
</feature>
<dbReference type="OrthoDB" id="5560528at2"/>
<reference evidence="11 12" key="1">
    <citation type="submission" date="2018-03" db="EMBL/GenBank/DDBJ databases">
        <title>Ahniella affigens gen. nov., sp. nov., a gammaproteobacterium isolated from sandy soil near a stream.</title>
        <authorList>
            <person name="Ko Y."/>
            <person name="Kim J.-H."/>
        </authorList>
    </citation>
    <scope>NUCLEOTIDE SEQUENCE [LARGE SCALE GENOMIC DNA]</scope>
    <source>
        <strain evidence="11 12">D13</strain>
        <plasmid evidence="12">Plasmid unnamed</plasmid>
    </source>
</reference>
<gene>
    <name evidence="11" type="ORF">C7S18_23475</name>
</gene>
<keyword evidence="5" id="KW-0238">DNA-binding</keyword>
<dbReference type="NCBIfam" id="TIGR01766">
    <property type="entry name" value="IS200/IS605 family accessory protein TnpB-like domain"/>
    <property type="match status" value="1"/>
</dbReference>
<protein>
    <submittedName>
        <fullName evidence="11">Transposase</fullName>
    </submittedName>
</protein>
<evidence type="ECO:0000256" key="3">
    <source>
        <dbReference type="ARBA" id="ARBA00022723"/>
    </source>
</evidence>
<feature type="domain" description="Probable transposase IS891/IS1136/IS1341" evidence="8">
    <location>
        <begin position="189"/>
        <end position="313"/>
    </location>
</feature>
<dbReference type="InterPro" id="IPR021027">
    <property type="entry name" value="Transposase_put_HTH"/>
</dbReference>
<evidence type="ECO:0000256" key="6">
    <source>
        <dbReference type="ARBA" id="ARBA00023172"/>
    </source>
</evidence>
<organism evidence="11 12">
    <name type="scientific">Ahniella affigens</name>
    <dbReference type="NCBI Taxonomy" id="2021234"/>
    <lineage>
        <taxon>Bacteria</taxon>
        <taxon>Pseudomonadati</taxon>
        <taxon>Pseudomonadota</taxon>
        <taxon>Gammaproteobacteria</taxon>
        <taxon>Lysobacterales</taxon>
        <taxon>Rhodanobacteraceae</taxon>
        <taxon>Ahniella</taxon>
    </lineage>
</organism>
<proteinExistence type="inferred from homology"/>
<keyword evidence="12" id="KW-1185">Reference proteome</keyword>
<evidence type="ECO:0000259" key="10">
    <source>
        <dbReference type="Pfam" id="PF12323"/>
    </source>
</evidence>
<reference evidence="11 12" key="2">
    <citation type="submission" date="2018-03" db="EMBL/GenBank/DDBJ databases">
        <authorList>
            <person name="Keele B.F."/>
        </authorList>
    </citation>
    <scope>NUCLEOTIDE SEQUENCE [LARGE SCALE GENOMIC DNA]</scope>
    <source>
        <strain evidence="11 12">D13</strain>
        <plasmid evidence="12">Plasmid unnamed</plasmid>
    </source>
</reference>
<geneLocation type="plasmid" evidence="11">
    <name>unnamed</name>
</geneLocation>
<name>A0A2P1PZI8_9GAMM</name>
<dbReference type="Proteomes" id="UP000241074">
    <property type="component" value="Plasmid unnamed"/>
</dbReference>
<keyword evidence="3" id="KW-0479">Metal-binding</keyword>
<dbReference type="NCBIfam" id="NF040570">
    <property type="entry name" value="guided_TnpB"/>
    <property type="match status" value="1"/>
</dbReference>
<dbReference type="Pfam" id="PF12323">
    <property type="entry name" value="HTH_OrfB_IS605"/>
    <property type="match status" value="1"/>
</dbReference>
<evidence type="ECO:0000313" key="11">
    <source>
        <dbReference type="EMBL" id="AVQ00260.1"/>
    </source>
</evidence>
<feature type="domain" description="Cas12f1-like TNB" evidence="9">
    <location>
        <begin position="330"/>
        <end position="396"/>
    </location>
</feature>
<accession>A0A2P1PZI8</accession>
<dbReference type="RefSeq" id="WP_106894178.1">
    <property type="nucleotide sequence ID" value="NZ_CP027861.1"/>
</dbReference>
<dbReference type="InterPro" id="IPR010095">
    <property type="entry name" value="Cas12f1-like_TNB"/>
</dbReference>
<evidence type="ECO:0000256" key="4">
    <source>
        <dbReference type="ARBA" id="ARBA00022833"/>
    </source>
</evidence>
<dbReference type="InterPro" id="IPR001959">
    <property type="entry name" value="Transposase"/>
</dbReference>
<keyword evidence="4" id="KW-0862">Zinc</keyword>
<dbReference type="GO" id="GO:0046872">
    <property type="term" value="F:metal ion binding"/>
    <property type="evidence" value="ECO:0007669"/>
    <property type="project" value="UniProtKB-KW"/>
</dbReference>
<keyword evidence="2" id="KW-0815">Transposition</keyword>
<dbReference type="PANTHER" id="PTHR36172">
    <property type="match status" value="1"/>
</dbReference>
<dbReference type="Pfam" id="PF07282">
    <property type="entry name" value="Cas12f1-like_TNB"/>
    <property type="match status" value="1"/>
</dbReference>